<name>A0AAF0FRJ2_9EURY</name>
<protein>
    <submittedName>
        <fullName evidence="2">Uncharacterized protein</fullName>
    </submittedName>
</protein>
<keyword evidence="3" id="KW-1185">Reference proteome</keyword>
<evidence type="ECO:0000313" key="3">
    <source>
        <dbReference type="Proteomes" id="UP001218895"/>
    </source>
</evidence>
<keyword evidence="1" id="KW-1133">Transmembrane helix</keyword>
<accession>A0AAF0FRJ2</accession>
<proteinExistence type="predicted"/>
<dbReference type="EMBL" id="CP091092">
    <property type="protein sequence ID" value="WFN36706.1"/>
    <property type="molecule type" value="Genomic_DNA"/>
</dbReference>
<evidence type="ECO:0000256" key="1">
    <source>
        <dbReference type="SAM" id="Phobius"/>
    </source>
</evidence>
<dbReference type="Proteomes" id="UP001218895">
    <property type="component" value="Chromosome"/>
</dbReference>
<keyword evidence="1" id="KW-0812">Transmembrane</keyword>
<evidence type="ECO:0000313" key="2">
    <source>
        <dbReference type="EMBL" id="WFN36706.1"/>
    </source>
</evidence>
<feature type="transmembrane region" description="Helical" evidence="1">
    <location>
        <begin position="25"/>
        <end position="47"/>
    </location>
</feature>
<reference evidence="2" key="1">
    <citation type="submission" date="2022-01" db="EMBL/GenBank/DDBJ databases">
        <title>Complete genome of Methanomicrobium antiquum DSM 21220.</title>
        <authorList>
            <person name="Chen S.-C."/>
            <person name="You Y.-T."/>
            <person name="Zhou Y.-Z."/>
            <person name="Lai M.-C."/>
        </authorList>
    </citation>
    <scope>NUCLEOTIDE SEQUENCE</scope>
    <source>
        <strain evidence="2">DSM 21220</strain>
    </source>
</reference>
<sequence>MKAKPGYGCKIESFYGRHKHLPKTAFYLAVSVSGYPRISAGILFQILSGFV</sequence>
<organism evidence="2 3">
    <name type="scientific">Methanomicrobium antiquum</name>
    <dbReference type="NCBI Taxonomy" id="487686"/>
    <lineage>
        <taxon>Archaea</taxon>
        <taxon>Methanobacteriati</taxon>
        <taxon>Methanobacteriota</taxon>
        <taxon>Stenosarchaea group</taxon>
        <taxon>Methanomicrobia</taxon>
        <taxon>Methanomicrobiales</taxon>
        <taxon>Methanomicrobiaceae</taxon>
        <taxon>Methanomicrobium</taxon>
    </lineage>
</organism>
<dbReference type="GeneID" id="79950993"/>
<gene>
    <name evidence="2" type="ORF">L1994_11295</name>
</gene>
<keyword evidence="1" id="KW-0472">Membrane</keyword>
<dbReference type="AlphaFoldDB" id="A0AAF0FRJ2"/>
<dbReference type="RefSeq" id="WP_278099542.1">
    <property type="nucleotide sequence ID" value="NZ_CP091092.1"/>
</dbReference>
<dbReference type="KEGG" id="manq:L1994_11295"/>